<comment type="caution">
    <text evidence="1">The sequence shown here is derived from an EMBL/GenBank/DDBJ whole genome shotgun (WGS) entry which is preliminary data.</text>
</comment>
<reference evidence="2" key="1">
    <citation type="journal article" date="2019" name="Int. J. Syst. Evol. Microbiol.">
        <title>The Global Catalogue of Microorganisms (GCM) 10K type strain sequencing project: providing services to taxonomists for standard genome sequencing and annotation.</title>
        <authorList>
            <consortium name="The Broad Institute Genomics Platform"/>
            <consortium name="The Broad Institute Genome Sequencing Center for Infectious Disease"/>
            <person name="Wu L."/>
            <person name="Ma J."/>
        </authorList>
    </citation>
    <scope>NUCLEOTIDE SEQUENCE [LARGE SCALE GENOMIC DNA]</scope>
    <source>
        <strain evidence="2">CCM 8391</strain>
    </source>
</reference>
<sequence>MLELSGRFFDAVARGDLEAVGGFYRDDVHRTEVENGFLRQHVIRALATARPPG</sequence>
<evidence type="ECO:0000313" key="1">
    <source>
        <dbReference type="EMBL" id="MFC5997001.1"/>
    </source>
</evidence>
<gene>
    <name evidence="1" type="ORF">ACFQE5_22575</name>
</gene>
<evidence type="ECO:0008006" key="3">
    <source>
        <dbReference type="Google" id="ProtNLM"/>
    </source>
</evidence>
<organism evidence="1 2">
    <name type="scientific">Pseudonocardia hispaniensis</name>
    <dbReference type="NCBI Taxonomy" id="904933"/>
    <lineage>
        <taxon>Bacteria</taxon>
        <taxon>Bacillati</taxon>
        <taxon>Actinomycetota</taxon>
        <taxon>Actinomycetes</taxon>
        <taxon>Pseudonocardiales</taxon>
        <taxon>Pseudonocardiaceae</taxon>
        <taxon>Pseudonocardia</taxon>
    </lineage>
</organism>
<dbReference type="RefSeq" id="WP_379587898.1">
    <property type="nucleotide sequence ID" value="NZ_JBHSQW010000044.1"/>
</dbReference>
<keyword evidence="2" id="KW-1185">Reference proteome</keyword>
<proteinExistence type="predicted"/>
<accession>A0ABW1J7Y7</accession>
<protein>
    <recommendedName>
        <fullName evidence="3">SnoaL-like protein</fullName>
    </recommendedName>
</protein>
<evidence type="ECO:0000313" key="2">
    <source>
        <dbReference type="Proteomes" id="UP001596302"/>
    </source>
</evidence>
<dbReference type="EMBL" id="JBHSQW010000044">
    <property type="protein sequence ID" value="MFC5997001.1"/>
    <property type="molecule type" value="Genomic_DNA"/>
</dbReference>
<dbReference type="Proteomes" id="UP001596302">
    <property type="component" value="Unassembled WGS sequence"/>
</dbReference>
<name>A0ABW1J7Y7_9PSEU</name>